<evidence type="ECO:0000256" key="5">
    <source>
        <dbReference type="ARBA" id="ARBA00022989"/>
    </source>
</evidence>
<evidence type="ECO:0000256" key="6">
    <source>
        <dbReference type="ARBA" id="ARBA00023136"/>
    </source>
</evidence>
<feature type="transmembrane region" description="Helical" evidence="7">
    <location>
        <begin position="358"/>
        <end position="378"/>
    </location>
</feature>
<comment type="subcellular location">
    <subcellularLocation>
        <location evidence="1">Cell membrane</location>
        <topology evidence="1">Multi-pass membrane protein</topology>
    </subcellularLocation>
</comment>
<reference evidence="8 9" key="1">
    <citation type="submission" date="2021-08" db="EMBL/GenBank/DDBJ databases">
        <authorList>
            <person name="Peeters C."/>
        </authorList>
    </citation>
    <scope>NUCLEOTIDE SEQUENCE [LARGE SCALE GENOMIC DNA]</scope>
    <source>
        <strain evidence="8 9">LMG 32289</strain>
    </source>
</reference>
<evidence type="ECO:0000256" key="3">
    <source>
        <dbReference type="ARBA" id="ARBA00022475"/>
    </source>
</evidence>
<feature type="transmembrane region" description="Helical" evidence="7">
    <location>
        <begin position="100"/>
        <end position="126"/>
    </location>
</feature>
<dbReference type="NCBIfam" id="TIGR00937">
    <property type="entry name" value="2A51"/>
    <property type="match status" value="1"/>
</dbReference>
<comment type="similarity">
    <text evidence="2">Belongs to the chromate ion transporter (CHR) (TC 2.A.51) family.</text>
</comment>
<protein>
    <submittedName>
        <fullName evidence="8">Chromate transport protein</fullName>
    </submittedName>
</protein>
<gene>
    <name evidence="8" type="primary">srpC</name>
    <name evidence="8" type="ORF">LMG32289_02029</name>
</gene>
<feature type="transmembrane region" description="Helical" evidence="7">
    <location>
        <begin position="170"/>
        <end position="201"/>
    </location>
</feature>
<dbReference type="PANTHER" id="PTHR33567">
    <property type="entry name" value="CHROMATE ION TRANSPORTER (EUROFUNG)"/>
    <property type="match status" value="1"/>
</dbReference>
<dbReference type="Pfam" id="PF02417">
    <property type="entry name" value="Chromate_transp"/>
    <property type="match status" value="2"/>
</dbReference>
<feature type="transmembrane region" description="Helical" evidence="7">
    <location>
        <begin position="138"/>
        <end position="158"/>
    </location>
</feature>
<keyword evidence="4 7" id="KW-0812">Transmembrane</keyword>
<keyword evidence="9" id="KW-1185">Reference proteome</keyword>
<feature type="transmembrane region" description="Helical" evidence="7">
    <location>
        <begin position="410"/>
        <end position="426"/>
    </location>
</feature>
<name>A0ABM8WRR4_9BURK</name>
<evidence type="ECO:0000256" key="7">
    <source>
        <dbReference type="SAM" id="Phobius"/>
    </source>
</evidence>
<feature type="transmembrane region" description="Helical" evidence="7">
    <location>
        <begin position="35"/>
        <end position="57"/>
    </location>
</feature>
<evidence type="ECO:0000313" key="8">
    <source>
        <dbReference type="EMBL" id="CAG9170113.1"/>
    </source>
</evidence>
<keyword evidence="6 7" id="KW-0472">Membrane</keyword>
<organism evidence="8 9">
    <name type="scientific">Cupriavidus pampae</name>
    <dbReference type="NCBI Taxonomy" id="659251"/>
    <lineage>
        <taxon>Bacteria</taxon>
        <taxon>Pseudomonadati</taxon>
        <taxon>Pseudomonadota</taxon>
        <taxon>Betaproteobacteria</taxon>
        <taxon>Burkholderiales</taxon>
        <taxon>Burkholderiaceae</taxon>
        <taxon>Cupriavidus</taxon>
    </lineage>
</organism>
<comment type="caution">
    <text evidence="8">The sequence shown here is derived from an EMBL/GenBank/DDBJ whole genome shotgun (WGS) entry which is preliminary data.</text>
</comment>
<keyword evidence="3" id="KW-1003">Cell membrane</keyword>
<evidence type="ECO:0000256" key="4">
    <source>
        <dbReference type="ARBA" id="ARBA00022692"/>
    </source>
</evidence>
<sequence length="427" mass="44352">MAIGYKGAAAHNPLPSHMDTKLTTSATRAGSAAEVLAVFLRLGLTCFGGPVAHIGYFRQEFVERRRWLDDEAFTDLFGLCQFLPGPASSQLGFSIGIQRAGWLGGLAAWCGFTLPSVLMLIAFAVMAPSLGGPVGAGLIHGLKLVAVAVVAQAVWDMARRMCPDHRRAGIALAALVLLSLLTTVYAQLIVIALGAAAGLLLCRSSETPPAVSRTPLAQGFLVSRTAGAVALGLFLLLLLGLPALATADAGRSVQVFDAFYRSGALVFGGGHVVLPLLQQQTVATGWVNPNDFLAGYGAAQAVPGPLFTFAAFLGWVSAPAPNHWAGAAIATLGIFLPGLLLVIAALPYWRALRTRPSMVAVLNGVNAAVVGLLAAALYTPVWTSAVLSLLDLAIAAVSFFLLLRWRAPPLVVVALCAVAGIAQSLLH</sequence>
<evidence type="ECO:0000313" key="9">
    <source>
        <dbReference type="Proteomes" id="UP000706525"/>
    </source>
</evidence>
<proteinExistence type="inferred from homology"/>
<feature type="transmembrane region" description="Helical" evidence="7">
    <location>
        <begin position="324"/>
        <end position="346"/>
    </location>
</feature>
<keyword evidence="5 7" id="KW-1133">Transmembrane helix</keyword>
<evidence type="ECO:0000256" key="2">
    <source>
        <dbReference type="ARBA" id="ARBA00005262"/>
    </source>
</evidence>
<feature type="transmembrane region" description="Helical" evidence="7">
    <location>
        <begin position="221"/>
        <end position="246"/>
    </location>
</feature>
<dbReference type="InterPro" id="IPR003370">
    <property type="entry name" value="Chromate_transpt"/>
</dbReference>
<evidence type="ECO:0000256" key="1">
    <source>
        <dbReference type="ARBA" id="ARBA00004651"/>
    </source>
</evidence>
<dbReference type="Proteomes" id="UP000706525">
    <property type="component" value="Unassembled WGS sequence"/>
</dbReference>
<accession>A0ABM8WRR4</accession>
<dbReference type="InterPro" id="IPR014047">
    <property type="entry name" value="Chr_Tranpt_l_chain"/>
</dbReference>
<dbReference type="PANTHER" id="PTHR33567:SF3">
    <property type="entry name" value="CHROMATE ION TRANSPORTER (EUROFUNG)"/>
    <property type="match status" value="1"/>
</dbReference>
<dbReference type="EMBL" id="CAJZAG010000003">
    <property type="protein sequence ID" value="CAG9170113.1"/>
    <property type="molecule type" value="Genomic_DNA"/>
</dbReference>
<feature type="transmembrane region" description="Helical" evidence="7">
    <location>
        <begin position="384"/>
        <end position="403"/>
    </location>
</feature>
<dbReference type="PIRSF" id="PIRSF004810">
    <property type="entry name" value="ChrA"/>
    <property type="match status" value="1"/>
</dbReference>